<feature type="region of interest" description="Disordered" evidence="3">
    <location>
        <begin position="267"/>
        <end position="286"/>
    </location>
</feature>
<dbReference type="Pfam" id="PF12799">
    <property type="entry name" value="LRR_4"/>
    <property type="match status" value="1"/>
</dbReference>
<keyword evidence="2" id="KW-0677">Repeat</keyword>
<dbReference type="Gene3D" id="3.80.10.10">
    <property type="entry name" value="Ribonuclease Inhibitor"/>
    <property type="match status" value="1"/>
</dbReference>
<dbReference type="InterPro" id="IPR032675">
    <property type="entry name" value="LRR_dom_sf"/>
</dbReference>
<accession>A0A1I3M5T7</accession>
<sequence length="435" mass="47142">MSEAWRTDPSAAEAEALRRIEAAAESDNAETRLVLDFSDLPALTRVPEEIGLLTDLLVLTIGHLNSEERSNVIAHKMADISALAALTQIEILSLSTTEVRDFSVLSSLSKLSHLIMFGTPVIDITPLSSLSALEELDLADTQVSDISGLSGLSALRRLRLSDTQVSDISGLSGLSALTHLDLTRTHVDDISALSGLSALTYLSLYETRVRELSVLLSIPVFWDERASLLSFEGTPAADPNNDRRLDLLSRLPGDRCAIETVQYLKGTHPDFRDPPAGGGAGPDARSVTDRLRDAAEVEVGVRDGKLVAGNASPPKRLAPVERDTRLDALRADVKDLLAEAEQVQLPHVQRSRLQRYAYVLAAEAPTYITLDGPMAILRGALSDRYVTDALDKGFVAGWTHLVATHDELRPPAARGGRRPAPARPRSDPRGRRGRD</sequence>
<dbReference type="RefSeq" id="WP_092779327.1">
    <property type="nucleotide sequence ID" value="NZ_FORA01000002.1"/>
</dbReference>
<evidence type="ECO:0000313" key="4">
    <source>
        <dbReference type="EMBL" id="SFI92332.1"/>
    </source>
</evidence>
<organism evidence="4 5">
    <name type="scientific">Jannaschia pohangensis</name>
    <dbReference type="NCBI Taxonomy" id="390807"/>
    <lineage>
        <taxon>Bacteria</taxon>
        <taxon>Pseudomonadati</taxon>
        <taxon>Pseudomonadota</taxon>
        <taxon>Alphaproteobacteria</taxon>
        <taxon>Rhodobacterales</taxon>
        <taxon>Roseobacteraceae</taxon>
        <taxon>Jannaschia</taxon>
    </lineage>
</organism>
<proteinExistence type="predicted"/>
<dbReference type="InterPro" id="IPR001611">
    <property type="entry name" value="Leu-rich_rpt"/>
</dbReference>
<keyword evidence="5" id="KW-1185">Reference proteome</keyword>
<dbReference type="PANTHER" id="PTHR46652:SF3">
    <property type="entry name" value="LEUCINE-RICH REPEAT-CONTAINING PROTEIN 9"/>
    <property type="match status" value="1"/>
</dbReference>
<dbReference type="EMBL" id="FORA01000002">
    <property type="protein sequence ID" value="SFI92332.1"/>
    <property type="molecule type" value="Genomic_DNA"/>
</dbReference>
<evidence type="ECO:0000256" key="3">
    <source>
        <dbReference type="SAM" id="MobiDB-lite"/>
    </source>
</evidence>
<dbReference type="Proteomes" id="UP000199110">
    <property type="component" value="Unassembled WGS sequence"/>
</dbReference>
<dbReference type="InterPro" id="IPR050836">
    <property type="entry name" value="SDS22/Internalin_LRR"/>
</dbReference>
<reference evidence="4 5" key="1">
    <citation type="submission" date="2016-10" db="EMBL/GenBank/DDBJ databases">
        <authorList>
            <person name="de Groot N.N."/>
        </authorList>
    </citation>
    <scope>NUCLEOTIDE SEQUENCE [LARGE SCALE GENOMIC DNA]</scope>
    <source>
        <strain evidence="4 5">DSM 19073</strain>
    </source>
</reference>
<keyword evidence="1" id="KW-0433">Leucine-rich repeat</keyword>
<dbReference type="PROSITE" id="PS51450">
    <property type="entry name" value="LRR"/>
    <property type="match status" value="1"/>
</dbReference>
<dbReference type="AlphaFoldDB" id="A0A1I3M5T7"/>
<feature type="region of interest" description="Disordered" evidence="3">
    <location>
        <begin position="407"/>
        <end position="435"/>
    </location>
</feature>
<evidence type="ECO:0000313" key="5">
    <source>
        <dbReference type="Proteomes" id="UP000199110"/>
    </source>
</evidence>
<dbReference type="PANTHER" id="PTHR46652">
    <property type="entry name" value="LEUCINE-RICH REPEAT AND IQ DOMAIN-CONTAINING PROTEIN 1-RELATED"/>
    <property type="match status" value="1"/>
</dbReference>
<evidence type="ECO:0000256" key="1">
    <source>
        <dbReference type="ARBA" id="ARBA00022614"/>
    </source>
</evidence>
<protein>
    <submittedName>
        <fullName evidence="4">Leucine Rich repeat-containing protein</fullName>
    </submittedName>
</protein>
<dbReference type="SUPFAM" id="SSF52058">
    <property type="entry name" value="L domain-like"/>
    <property type="match status" value="1"/>
</dbReference>
<evidence type="ECO:0000256" key="2">
    <source>
        <dbReference type="ARBA" id="ARBA00022737"/>
    </source>
</evidence>
<dbReference type="InterPro" id="IPR025875">
    <property type="entry name" value="Leu-rich_rpt_4"/>
</dbReference>
<dbReference type="STRING" id="390807.SAMN04488095_1741"/>
<feature type="compositionally biased region" description="Basic and acidic residues" evidence="3">
    <location>
        <begin position="424"/>
        <end position="435"/>
    </location>
</feature>
<name>A0A1I3M5T7_9RHOB</name>
<gene>
    <name evidence="4" type="ORF">SAMN04488095_1741</name>
</gene>